<dbReference type="AlphaFoldDB" id="A0A077AZA9"/>
<dbReference type="eggNOG" id="COG0183">
    <property type="taxonomic scope" value="Bacteria"/>
</dbReference>
<keyword evidence="3 5" id="KW-0012">Acyltransferase</keyword>
<dbReference type="NCBIfam" id="NF006740">
    <property type="entry name" value="PRK09268.1"/>
    <property type="match status" value="1"/>
</dbReference>
<dbReference type="PIRSF" id="PIRSF000429">
    <property type="entry name" value="Ac-CoA_Ac_transf"/>
    <property type="match status" value="1"/>
</dbReference>
<evidence type="ECO:0000259" key="7">
    <source>
        <dbReference type="Pfam" id="PF02803"/>
    </source>
</evidence>
<dbReference type="Proteomes" id="UP000028926">
    <property type="component" value="Chromosome"/>
</dbReference>
<name>A0A077AZA9_9PROT</name>
<feature type="domain" description="Thiolase N-terminal" evidence="6">
    <location>
        <begin position="8"/>
        <end position="272"/>
    </location>
</feature>
<dbReference type="STRING" id="91604.ID47_04085"/>
<dbReference type="InterPro" id="IPR050521">
    <property type="entry name" value="3-ketoacyl-CoA_Thiolase"/>
</dbReference>
<dbReference type="RefSeq" id="WP_038464074.1">
    <property type="nucleotide sequence ID" value="NZ_CP008941.1"/>
</dbReference>
<dbReference type="PROSITE" id="PS00099">
    <property type="entry name" value="THIOLASE_3"/>
    <property type="match status" value="1"/>
</dbReference>
<dbReference type="InterPro" id="IPR016039">
    <property type="entry name" value="Thiolase-like"/>
</dbReference>
<evidence type="ECO:0000256" key="4">
    <source>
        <dbReference type="PIRSR" id="PIRSR000429-1"/>
    </source>
</evidence>
<gene>
    <name evidence="8" type="ORF">ID47_04085</name>
</gene>
<dbReference type="PANTHER" id="PTHR42689">
    <property type="entry name" value="ACETYL-COA ACYLTRANSFERASE FADA2 (3-KETOACYL-COA THIOLASE) (BETA-KETOTHIOLASE)-RELATED"/>
    <property type="match status" value="1"/>
</dbReference>
<dbReference type="GO" id="GO:0005829">
    <property type="term" value="C:cytosol"/>
    <property type="evidence" value="ECO:0007669"/>
    <property type="project" value="TreeGrafter"/>
</dbReference>
<keyword evidence="2 5" id="KW-0808">Transferase</keyword>
<evidence type="ECO:0000256" key="2">
    <source>
        <dbReference type="ARBA" id="ARBA00022679"/>
    </source>
</evidence>
<dbReference type="PANTHER" id="PTHR42689:SF1">
    <property type="entry name" value="ACETYL-COA ACYLTRANSFERASE FADA2 (3-KETOACYL-COA THIOLASE) (BETA-KETOTHIOLASE)-RELATED"/>
    <property type="match status" value="1"/>
</dbReference>
<dbReference type="Gene3D" id="3.40.47.10">
    <property type="match status" value="1"/>
</dbReference>
<evidence type="ECO:0000313" key="8">
    <source>
        <dbReference type="EMBL" id="AIK96095.1"/>
    </source>
</evidence>
<protein>
    <submittedName>
        <fullName evidence="8">Acetyl-CoA acetyltransferase</fullName>
        <ecNumber evidence="8">2.3.1.9</ecNumber>
    </submittedName>
</protein>
<feature type="active site" description="Acyl-thioester intermediate" evidence="4">
    <location>
        <position position="92"/>
    </location>
</feature>
<evidence type="ECO:0000256" key="3">
    <source>
        <dbReference type="ARBA" id="ARBA00023315"/>
    </source>
</evidence>
<dbReference type="OrthoDB" id="9764638at2"/>
<feature type="active site" description="Proton acceptor" evidence="4">
    <location>
        <position position="410"/>
    </location>
</feature>
<dbReference type="InterPro" id="IPR002155">
    <property type="entry name" value="Thiolase"/>
</dbReference>
<evidence type="ECO:0000256" key="1">
    <source>
        <dbReference type="ARBA" id="ARBA00010982"/>
    </source>
</evidence>
<dbReference type="EC" id="2.3.1.9" evidence="8"/>
<keyword evidence="9" id="KW-1185">Reference proteome</keyword>
<dbReference type="CDD" id="cd00751">
    <property type="entry name" value="thiolase"/>
    <property type="match status" value="1"/>
</dbReference>
<dbReference type="SUPFAM" id="SSF53901">
    <property type="entry name" value="Thiolase-like"/>
    <property type="match status" value="2"/>
</dbReference>
<evidence type="ECO:0000256" key="5">
    <source>
        <dbReference type="RuleBase" id="RU003557"/>
    </source>
</evidence>
<proteinExistence type="inferred from homology"/>
<accession>A0A077AZA9</accession>
<dbReference type="InterPro" id="IPR020616">
    <property type="entry name" value="Thiolase_N"/>
</dbReference>
<dbReference type="InterPro" id="IPR020617">
    <property type="entry name" value="Thiolase_C"/>
</dbReference>
<dbReference type="Pfam" id="PF00108">
    <property type="entry name" value="Thiolase_N"/>
    <property type="match status" value="1"/>
</dbReference>
<evidence type="ECO:0000259" key="6">
    <source>
        <dbReference type="Pfam" id="PF00108"/>
    </source>
</evidence>
<sequence length="424" mass="45248">MKSDKNQVYVLGSARIPFAKSLTSYMDVSRQDLMVASVNALIDRYKLNGIQMGDAAFGAVMNSSSDFNLAREVILSTPLHPETPAYNVQRACGTGLETIWQLALKAHVGAINHGIAGGVDTNSDLPIEVSPGLQKILLQLNQAKTGGDRLKILTRLRLQDLSPKTPVIDEPRTKLSMGKHCELMVKEWNVSREEQDEFAMASHVNGVKAYQDGFYEDLVTPFYGLKQDGILRSDIALDKLAKLKPAFNPEGSLTAGNSSPLTDGSACVLIANDAGAMALGLKPLARIVDVQVAAVDFVHGAGLLMAPTKAVAQLLTRNTLTFSDFDYFEIHEAFAGQVLCTLKAWETDAYCRGSLGLTSALGSLDRTKLNTVGSSVALGHPFAATGARITGTLAKLLVQDGKKRGLISICTAGGMGIAAILESV</sequence>
<dbReference type="GO" id="GO:0003985">
    <property type="term" value="F:acetyl-CoA C-acetyltransferase activity"/>
    <property type="evidence" value="ECO:0007669"/>
    <property type="project" value="UniProtKB-EC"/>
</dbReference>
<dbReference type="NCBIfam" id="TIGR01930">
    <property type="entry name" value="AcCoA-C-Actrans"/>
    <property type="match status" value="1"/>
</dbReference>
<dbReference type="InterPro" id="IPR020610">
    <property type="entry name" value="Thiolase_AS"/>
</dbReference>
<feature type="domain" description="Thiolase C-terminal" evidence="7">
    <location>
        <begin position="281"/>
        <end position="422"/>
    </location>
</feature>
<dbReference type="Pfam" id="PF02803">
    <property type="entry name" value="Thiolase_C"/>
    <property type="match status" value="1"/>
</dbReference>
<dbReference type="KEGG" id="paca:ID47_04085"/>
<organism evidence="8 9">
    <name type="scientific">Candidatus Odyssella acanthamoebae</name>
    <dbReference type="NCBI Taxonomy" id="91604"/>
    <lineage>
        <taxon>Bacteria</taxon>
        <taxon>Pseudomonadati</taxon>
        <taxon>Pseudomonadota</taxon>
        <taxon>Alphaproteobacteria</taxon>
        <taxon>Holosporales</taxon>
        <taxon>Candidatus Paracaedibacteraceae</taxon>
        <taxon>Candidatus Odyssella</taxon>
    </lineage>
</organism>
<comment type="similarity">
    <text evidence="1 5">Belongs to the thiolase-like superfamily. Thiolase family.</text>
</comment>
<feature type="active site" description="Proton acceptor" evidence="4">
    <location>
        <position position="380"/>
    </location>
</feature>
<dbReference type="HOGENOM" id="CLU_031026_2_0_5"/>
<reference evidence="8 9" key="1">
    <citation type="submission" date="2014-07" db="EMBL/GenBank/DDBJ databases">
        <title>Comparative genomic insights into amoeba endosymbionts belonging to the families of Holosporaceae and Candidatus Midichloriaceae within Rickettsiales.</title>
        <authorList>
            <person name="Wang Z."/>
            <person name="Wu M."/>
        </authorList>
    </citation>
    <scope>NUCLEOTIDE SEQUENCE [LARGE SCALE GENOMIC DNA]</scope>
    <source>
        <strain evidence="8">PRA3</strain>
    </source>
</reference>
<evidence type="ECO:0000313" key="9">
    <source>
        <dbReference type="Proteomes" id="UP000028926"/>
    </source>
</evidence>
<dbReference type="EMBL" id="CP008941">
    <property type="protein sequence ID" value="AIK96095.1"/>
    <property type="molecule type" value="Genomic_DNA"/>
</dbReference>